<dbReference type="PIRSF" id="PIRSF000185">
    <property type="entry name" value="Glu_DH"/>
    <property type="match status" value="1"/>
</dbReference>
<feature type="active site" description="Proton donor" evidence="8">
    <location>
        <position position="22"/>
    </location>
</feature>
<keyword evidence="14" id="KW-1185">Reference proteome</keyword>
<evidence type="ECO:0000256" key="5">
    <source>
        <dbReference type="ARBA" id="ARBA00047867"/>
    </source>
</evidence>
<gene>
    <name evidence="13" type="ORF">GBAR_LOCUS19718</name>
</gene>
<dbReference type="SUPFAM" id="SSF51735">
    <property type="entry name" value="NAD(P)-binding Rossmann-fold domains"/>
    <property type="match status" value="1"/>
</dbReference>
<comment type="subcellular location">
    <subcellularLocation>
        <location evidence="1">Mitochondrion</location>
    </subcellularLocation>
</comment>
<sequence>MALAALMTYKCALVDVPFGGAKGGIQLDRREYSESELERITRRYTYELIQKNYIGPGIDVPAPDFGTGETEMTWILDTYLTMAPDKLNATACVTGKPIEQNGIHGRRGATGRGAVFGLQEVCSFAEDMKPLGLSPGLHGKNVIVQGFGNVGYHAAKFLMEADARIIGIIERDGGIYDPQGFDIEKVAMYREETGSIQGYPTAKIIENPNDGLELECDILVPAALENQLTAENAPRIKAAIVAEAANGPTTPGADAILQERGIMIIPDTFLNAGGVTVSYFEWLRNLSHVQFGRLGKRFEDQTQHAMRRTIEKATGYTFSDDERGLIHGADEEDLVNSGLQDTMINAYQEMRETRTQHRDKNNAIDYRTAAFINAIHRIAKSYMQLGIFP</sequence>
<dbReference type="GO" id="GO:0006538">
    <property type="term" value="P:L-glutamate catabolic process"/>
    <property type="evidence" value="ECO:0007669"/>
    <property type="project" value="TreeGrafter"/>
</dbReference>
<dbReference type="Gene3D" id="3.40.50.10860">
    <property type="entry name" value="Leucine Dehydrogenase, chain A, domain 1"/>
    <property type="match status" value="1"/>
</dbReference>
<evidence type="ECO:0000256" key="9">
    <source>
        <dbReference type="PIRSR" id="PIRSR000185-2"/>
    </source>
</evidence>
<evidence type="ECO:0000256" key="7">
    <source>
        <dbReference type="PIRNR" id="PIRNR000185"/>
    </source>
</evidence>
<evidence type="ECO:0000256" key="8">
    <source>
        <dbReference type="PIRSR" id="PIRSR000185-1"/>
    </source>
</evidence>
<evidence type="ECO:0000256" key="10">
    <source>
        <dbReference type="PIRSR" id="PIRSR000185-3"/>
    </source>
</evidence>
<accession>A0AA35SRV0</accession>
<dbReference type="SUPFAM" id="SSF53223">
    <property type="entry name" value="Aminoacid dehydrogenase-like, N-terminal domain"/>
    <property type="match status" value="1"/>
</dbReference>
<evidence type="ECO:0000313" key="14">
    <source>
        <dbReference type="Proteomes" id="UP001174909"/>
    </source>
</evidence>
<evidence type="ECO:0000256" key="3">
    <source>
        <dbReference type="ARBA" id="ARBA00023002"/>
    </source>
</evidence>
<dbReference type="InterPro" id="IPR036291">
    <property type="entry name" value="NAD(P)-bd_dom_sf"/>
</dbReference>
<dbReference type="Pfam" id="PF00208">
    <property type="entry name" value="ELFV_dehydrog"/>
    <property type="match status" value="1"/>
</dbReference>
<dbReference type="FunFam" id="3.40.50.720:FF:000100">
    <property type="entry name" value="Glutamate dehydrogenase 1, mitochondrial"/>
    <property type="match status" value="1"/>
</dbReference>
<dbReference type="EMBL" id="CASHTH010002771">
    <property type="protein sequence ID" value="CAI8035105.1"/>
    <property type="molecule type" value="Genomic_DNA"/>
</dbReference>
<dbReference type="GO" id="GO:0000166">
    <property type="term" value="F:nucleotide binding"/>
    <property type="evidence" value="ECO:0007669"/>
    <property type="project" value="UniProtKB-KW"/>
</dbReference>
<comment type="catalytic activity">
    <reaction evidence="5">
        <text>L-glutamate + NAD(+) + H2O = 2-oxoglutarate + NH4(+) + NADH + H(+)</text>
        <dbReference type="Rhea" id="RHEA:15133"/>
        <dbReference type="ChEBI" id="CHEBI:15377"/>
        <dbReference type="ChEBI" id="CHEBI:15378"/>
        <dbReference type="ChEBI" id="CHEBI:16810"/>
        <dbReference type="ChEBI" id="CHEBI:28938"/>
        <dbReference type="ChEBI" id="CHEBI:29985"/>
        <dbReference type="ChEBI" id="CHEBI:57540"/>
        <dbReference type="ChEBI" id="CHEBI:57945"/>
        <dbReference type="EC" id="1.4.1.3"/>
    </reaction>
</comment>
<evidence type="ECO:0000256" key="11">
    <source>
        <dbReference type="RuleBase" id="RU004417"/>
    </source>
</evidence>
<evidence type="ECO:0000256" key="6">
    <source>
        <dbReference type="ARBA" id="ARBA00048577"/>
    </source>
</evidence>
<feature type="site" description="Important for catalysis" evidence="10">
    <location>
        <position position="64"/>
    </location>
</feature>
<evidence type="ECO:0000256" key="2">
    <source>
        <dbReference type="ARBA" id="ARBA00006382"/>
    </source>
</evidence>
<keyword evidence="3 7" id="KW-0560">Oxidoreductase</keyword>
<dbReference type="Pfam" id="PF02812">
    <property type="entry name" value="ELFV_dehydrog_N"/>
    <property type="match status" value="1"/>
</dbReference>
<feature type="binding site" evidence="9">
    <location>
        <position position="10"/>
    </location>
    <ligand>
        <name>substrate</name>
    </ligand>
</feature>
<evidence type="ECO:0000259" key="12">
    <source>
        <dbReference type="SMART" id="SM00839"/>
    </source>
</evidence>
<dbReference type="InterPro" id="IPR006097">
    <property type="entry name" value="Glu/Leu/Phe/Val/Trp_DH_dimer"/>
</dbReference>
<dbReference type="AlphaFoldDB" id="A0AA35SRV0"/>
<feature type="domain" description="Glutamate/phenylalanine/leucine/valine/L-tryptophan dehydrogenase C-terminal" evidence="12">
    <location>
        <begin position="103"/>
        <end position="386"/>
    </location>
</feature>
<dbReference type="InterPro" id="IPR046346">
    <property type="entry name" value="Aminoacid_DH-like_N_sf"/>
</dbReference>
<dbReference type="Proteomes" id="UP001174909">
    <property type="component" value="Unassembled WGS sequence"/>
</dbReference>
<keyword evidence="9" id="KW-0520">NAD</keyword>
<evidence type="ECO:0000256" key="4">
    <source>
        <dbReference type="ARBA" id="ARBA00023128"/>
    </source>
</evidence>
<dbReference type="GO" id="GO:0005739">
    <property type="term" value="C:mitochondrion"/>
    <property type="evidence" value="ECO:0007669"/>
    <property type="project" value="UniProtKB-SubCell"/>
</dbReference>
<dbReference type="InterPro" id="IPR006096">
    <property type="entry name" value="Glu/Leu/Phe/Val/Trp_DH_C"/>
</dbReference>
<dbReference type="SMART" id="SM00839">
    <property type="entry name" value="ELFV_dehydrog"/>
    <property type="match status" value="1"/>
</dbReference>
<keyword evidence="9" id="KW-0547">Nucleotide-binding</keyword>
<comment type="caution">
    <text evidence="13">The sequence shown here is derived from an EMBL/GenBank/DDBJ whole genome shotgun (WGS) entry which is preliminary data.</text>
</comment>
<dbReference type="PANTHER" id="PTHR11606:SF13">
    <property type="entry name" value="GLUTAMATE DEHYDROGENASE 1, MITOCHONDRIAL"/>
    <property type="match status" value="1"/>
</dbReference>
<comment type="catalytic activity">
    <reaction evidence="6">
        <text>L-glutamate + NADP(+) + H2O = 2-oxoglutarate + NH4(+) + NADPH + H(+)</text>
        <dbReference type="Rhea" id="RHEA:11612"/>
        <dbReference type="ChEBI" id="CHEBI:15377"/>
        <dbReference type="ChEBI" id="CHEBI:15378"/>
        <dbReference type="ChEBI" id="CHEBI:16810"/>
        <dbReference type="ChEBI" id="CHEBI:28938"/>
        <dbReference type="ChEBI" id="CHEBI:29985"/>
        <dbReference type="ChEBI" id="CHEBI:57783"/>
        <dbReference type="ChEBI" id="CHEBI:58349"/>
        <dbReference type="EC" id="1.4.1.3"/>
    </reaction>
</comment>
<reference evidence="13" key="1">
    <citation type="submission" date="2023-03" db="EMBL/GenBank/DDBJ databases">
        <authorList>
            <person name="Steffen K."/>
            <person name="Cardenas P."/>
        </authorList>
    </citation>
    <scope>NUCLEOTIDE SEQUENCE</scope>
</reference>
<dbReference type="InterPro" id="IPR033922">
    <property type="entry name" value="NAD_bind_Glu_DH"/>
</dbReference>
<feature type="binding site" evidence="9">
    <location>
        <position position="278"/>
    </location>
    <ligand>
        <name>substrate</name>
    </ligand>
</feature>
<organism evidence="13 14">
    <name type="scientific">Geodia barretti</name>
    <name type="common">Barrett's horny sponge</name>
    <dbReference type="NCBI Taxonomy" id="519541"/>
    <lineage>
        <taxon>Eukaryota</taxon>
        <taxon>Metazoa</taxon>
        <taxon>Porifera</taxon>
        <taxon>Demospongiae</taxon>
        <taxon>Heteroscleromorpha</taxon>
        <taxon>Tetractinellida</taxon>
        <taxon>Astrophorina</taxon>
        <taxon>Geodiidae</taxon>
        <taxon>Geodia</taxon>
    </lineage>
</organism>
<keyword evidence="4" id="KW-0496">Mitochondrion</keyword>
<dbReference type="InterPro" id="IPR014362">
    <property type="entry name" value="Glu_DH"/>
</dbReference>
<evidence type="ECO:0000256" key="1">
    <source>
        <dbReference type="ARBA" id="ARBA00004173"/>
    </source>
</evidence>
<dbReference type="GO" id="GO:0004352">
    <property type="term" value="F:glutamate dehydrogenase (NAD+) activity"/>
    <property type="evidence" value="ECO:0007669"/>
    <property type="project" value="TreeGrafter"/>
</dbReference>
<evidence type="ECO:0000313" key="13">
    <source>
        <dbReference type="EMBL" id="CAI8035105.1"/>
    </source>
</evidence>
<protein>
    <recommendedName>
        <fullName evidence="7">Glutamate dehydrogenase</fullName>
    </recommendedName>
</protein>
<dbReference type="CDD" id="cd01076">
    <property type="entry name" value="NAD_bind_1_Glu_DH"/>
    <property type="match status" value="1"/>
</dbReference>
<dbReference type="PRINTS" id="PR00082">
    <property type="entry name" value="GLFDHDRGNASE"/>
</dbReference>
<dbReference type="Gene3D" id="3.40.50.720">
    <property type="entry name" value="NAD(P)-binding Rossmann-like Domain"/>
    <property type="match status" value="1"/>
</dbReference>
<name>A0AA35SRV0_GEOBA</name>
<feature type="binding site" evidence="9">
    <location>
        <position position="149"/>
    </location>
    <ligand>
        <name>NAD(+)</name>
        <dbReference type="ChEBI" id="CHEBI:57540"/>
    </ligand>
</feature>
<dbReference type="InterPro" id="IPR006095">
    <property type="entry name" value="Glu/Leu/Phe/Val/Trp_DH"/>
</dbReference>
<feature type="binding site" evidence="9">
    <location>
        <position position="110"/>
    </location>
    <ligand>
        <name>NAD(+)</name>
        <dbReference type="ChEBI" id="CHEBI:57540"/>
    </ligand>
</feature>
<comment type="similarity">
    <text evidence="2 7 11">Belongs to the Glu/Leu/Phe/Val dehydrogenases family.</text>
</comment>
<dbReference type="PANTHER" id="PTHR11606">
    <property type="entry name" value="GLUTAMATE DEHYDROGENASE"/>
    <property type="match status" value="1"/>
</dbReference>
<proteinExistence type="inferred from homology"/>